<protein>
    <submittedName>
        <fullName evidence="1">Uncharacterized protein</fullName>
    </submittedName>
</protein>
<dbReference type="EMBL" id="CABQ01000007">
    <property type="protein sequence ID" value="CBI06680.1"/>
    <property type="molecule type" value="Genomic_DNA"/>
</dbReference>
<gene>
    <name evidence="1" type="ORF">CARN6_2791</name>
</gene>
<reference evidence="1" key="1">
    <citation type="submission" date="2009-10" db="EMBL/GenBank/DDBJ databases">
        <title>Diversity of trophic interactions inside an arsenic-rich microbial ecosystem.</title>
        <authorList>
            <person name="Bertin P.N."/>
            <person name="Heinrich-Salmeron A."/>
            <person name="Pelletier E."/>
            <person name="Goulhen-Chollet F."/>
            <person name="Arsene-Ploetze F."/>
            <person name="Gallien S."/>
            <person name="Calteau A."/>
            <person name="Vallenet D."/>
            <person name="Casiot C."/>
            <person name="Chane-Woon-Ming B."/>
            <person name="Giloteaux L."/>
            <person name="Barakat M."/>
            <person name="Bonnefoy V."/>
            <person name="Bruneel O."/>
            <person name="Chandler M."/>
            <person name="Cleiss J."/>
            <person name="Duran R."/>
            <person name="Elbaz-Poulichet F."/>
            <person name="Fonknechten N."/>
            <person name="Lauga B."/>
            <person name="Mornico D."/>
            <person name="Ortet P."/>
            <person name="Schaeffer C."/>
            <person name="Siguier P."/>
            <person name="Alexander Thil Smith A."/>
            <person name="Van Dorsselaer A."/>
            <person name="Weissenbach J."/>
            <person name="Medigue C."/>
            <person name="Le Paslier D."/>
        </authorList>
    </citation>
    <scope>NUCLEOTIDE SEQUENCE</scope>
</reference>
<evidence type="ECO:0000313" key="1">
    <source>
        <dbReference type="EMBL" id="CBI06680.1"/>
    </source>
</evidence>
<sequence length="78" mass="9161">MDLSGCTPGEYQLLFGERQYAAVKLQKFFGGARNLMPYRFHHFIFCVMQHECRGETTMNSTCAFRFDRVDLTAYFPVY</sequence>
<dbReference type="AlphaFoldDB" id="E6QHG6"/>
<comment type="caution">
    <text evidence="1">The sequence shown here is derived from an EMBL/GenBank/DDBJ whole genome shotgun (WGS) entry which is preliminary data.</text>
</comment>
<name>E6QHG6_9ZZZZ</name>
<organism evidence="1">
    <name type="scientific">mine drainage metagenome</name>
    <dbReference type="NCBI Taxonomy" id="410659"/>
    <lineage>
        <taxon>unclassified sequences</taxon>
        <taxon>metagenomes</taxon>
        <taxon>ecological metagenomes</taxon>
    </lineage>
</organism>
<accession>E6QHG6</accession>
<proteinExistence type="predicted"/>